<organism evidence="1 2">
    <name type="scientific">Gossypium barbadense</name>
    <name type="common">Sea Island cotton</name>
    <name type="synonym">Hibiscus barbadensis</name>
    <dbReference type="NCBI Taxonomy" id="3634"/>
    <lineage>
        <taxon>Eukaryota</taxon>
        <taxon>Viridiplantae</taxon>
        <taxon>Streptophyta</taxon>
        <taxon>Embryophyta</taxon>
        <taxon>Tracheophyta</taxon>
        <taxon>Spermatophyta</taxon>
        <taxon>Magnoliopsida</taxon>
        <taxon>eudicotyledons</taxon>
        <taxon>Gunneridae</taxon>
        <taxon>Pentapetalae</taxon>
        <taxon>rosids</taxon>
        <taxon>malvids</taxon>
        <taxon>Malvales</taxon>
        <taxon>Malvaceae</taxon>
        <taxon>Malvoideae</taxon>
        <taxon>Gossypium</taxon>
    </lineage>
</organism>
<reference evidence="1 2" key="1">
    <citation type="submission" date="2015-01" db="EMBL/GenBank/DDBJ databases">
        <title>Genome of allotetraploid Gossypium barbadense reveals genomic plasticity and fiber elongation in cotton evolution.</title>
        <authorList>
            <person name="Chen X."/>
            <person name="Liu X."/>
            <person name="Zhao B."/>
            <person name="Zheng H."/>
            <person name="Hu Y."/>
            <person name="Lu G."/>
            <person name="Yang C."/>
            <person name="Chen J."/>
            <person name="Shan C."/>
            <person name="Zhang L."/>
            <person name="Zhou Y."/>
            <person name="Wang L."/>
            <person name="Guo W."/>
            <person name="Bai Y."/>
            <person name="Ruan J."/>
            <person name="Shangguan X."/>
            <person name="Mao Y."/>
            <person name="Jiang J."/>
            <person name="Zhu Y."/>
            <person name="Lei J."/>
            <person name="Kang H."/>
            <person name="Chen S."/>
            <person name="He X."/>
            <person name="Wang R."/>
            <person name="Wang Y."/>
            <person name="Chen J."/>
            <person name="Wang L."/>
            <person name="Yu S."/>
            <person name="Wang B."/>
            <person name="Wei J."/>
            <person name="Song S."/>
            <person name="Lu X."/>
            <person name="Gao Z."/>
            <person name="Gu W."/>
            <person name="Deng X."/>
            <person name="Ma D."/>
            <person name="Wang S."/>
            <person name="Liang W."/>
            <person name="Fang L."/>
            <person name="Cai C."/>
            <person name="Zhu X."/>
            <person name="Zhou B."/>
            <person name="Zhang Y."/>
            <person name="Chen Z."/>
            <person name="Xu S."/>
            <person name="Zhu R."/>
            <person name="Wang S."/>
            <person name="Zhang T."/>
            <person name="Zhao G."/>
        </authorList>
    </citation>
    <scope>NUCLEOTIDE SEQUENCE [LARGE SCALE GENOMIC DNA]</scope>
    <source>
        <strain evidence="2">cv. Xinhai21</strain>
        <tissue evidence="1">Leaf</tissue>
    </source>
</reference>
<name>A0A2P5XQM4_GOSBA</name>
<dbReference type="Proteomes" id="UP000239757">
    <property type="component" value="Unassembled WGS sequence"/>
</dbReference>
<accession>A0A2P5XQM4</accession>
<evidence type="ECO:0000313" key="2">
    <source>
        <dbReference type="Proteomes" id="UP000239757"/>
    </source>
</evidence>
<evidence type="ECO:0000313" key="1">
    <source>
        <dbReference type="EMBL" id="PPS05633.1"/>
    </source>
</evidence>
<proteinExistence type="predicted"/>
<dbReference type="EMBL" id="KZ664422">
    <property type="protein sequence ID" value="PPS05633.1"/>
    <property type="molecule type" value="Genomic_DNA"/>
</dbReference>
<protein>
    <submittedName>
        <fullName evidence="1">Uncharacterized protein</fullName>
    </submittedName>
</protein>
<sequence>MPRATPSANKEPLKLPLGLISRARAKSFKEAILALVDQIWGETVVGHIDRPWTSQLGVPCNLLHQNLLNIIF</sequence>
<gene>
    <name evidence="1" type="ORF">GOBAR_AA15016</name>
</gene>
<dbReference type="OrthoDB" id="912587at2759"/>
<dbReference type="AlphaFoldDB" id="A0A2P5XQM4"/>